<dbReference type="Ensembl" id="ENSCINT00000035839.1">
    <property type="protein sequence ID" value="ENSCINP00000031960.1"/>
    <property type="gene ID" value="ENSCING00000023672.1"/>
</dbReference>
<feature type="domain" description="PH" evidence="4">
    <location>
        <begin position="140"/>
        <end position="235"/>
    </location>
</feature>
<dbReference type="PROSITE" id="PS50001">
    <property type="entry name" value="SH2"/>
    <property type="match status" value="1"/>
</dbReference>
<dbReference type="GO" id="GO:0005543">
    <property type="term" value="F:phospholipid binding"/>
    <property type="evidence" value="ECO:0000318"/>
    <property type="project" value="GO_Central"/>
</dbReference>
<dbReference type="SMART" id="SM00233">
    <property type="entry name" value="PH"/>
    <property type="match status" value="1"/>
</dbReference>
<dbReference type="InterPro" id="IPR036860">
    <property type="entry name" value="SH2_dom_sf"/>
</dbReference>
<keyword evidence="6" id="KW-1185">Reference proteome</keyword>
<dbReference type="GeneTree" id="ENSGT00910000144274"/>
<dbReference type="Gene3D" id="3.30.505.10">
    <property type="entry name" value="SH2 domain"/>
    <property type="match status" value="1"/>
</dbReference>
<dbReference type="Pfam" id="PF00169">
    <property type="entry name" value="PH"/>
    <property type="match status" value="1"/>
</dbReference>
<dbReference type="InterPro" id="IPR001849">
    <property type="entry name" value="PH_domain"/>
</dbReference>
<accession>H2XQM6</accession>
<evidence type="ECO:0000313" key="5">
    <source>
        <dbReference type="Ensembl" id="ENSCINP00000031960.1"/>
    </source>
</evidence>
<dbReference type="GO" id="GO:0043325">
    <property type="term" value="F:phosphatidylinositol-3,4-bisphosphate binding"/>
    <property type="evidence" value="ECO:0000318"/>
    <property type="project" value="GO_Central"/>
</dbReference>
<dbReference type="Pfam" id="PF00017">
    <property type="entry name" value="SH2"/>
    <property type="match status" value="1"/>
</dbReference>
<dbReference type="EMBL" id="EAAA01002764">
    <property type="status" value="NOT_ANNOTATED_CDS"/>
    <property type="molecule type" value="Genomic_DNA"/>
</dbReference>
<dbReference type="FunFam" id="2.30.29.30:FF:000286">
    <property type="entry name" value="PH-protein kinase domain containing protein"/>
    <property type="match status" value="1"/>
</dbReference>
<dbReference type="SUPFAM" id="SSF55550">
    <property type="entry name" value="SH2 domain"/>
    <property type="match status" value="1"/>
</dbReference>
<evidence type="ECO:0008006" key="7">
    <source>
        <dbReference type="Google" id="ProtNLM"/>
    </source>
</evidence>
<sequence>MVQSVEDLEWYHGGITRHVAEALLMANGREGSFLMRDVTGGQCISVRTNDAVKHFKIEVTADAEVVFAHGSFMSMAHLLQVFANQLILCADLGTMLILKYPYPKSVDEPDDYDQQMVFHSTIRNDATLADLKQKTKALPLASKSGFLTKQGGHIKTWKLRWFSVIRNEFSYFDNPTSFRPIRTLNLEECYRCNDCVVAGRENCFMLEFPDRTWLFSASSSDDLVEWTKVINWKIRQNSRES</sequence>
<name>H2XQM6_CIOIN</name>
<feature type="domain" description="SH2" evidence="3">
    <location>
        <begin position="10"/>
        <end position="102"/>
    </location>
</feature>
<evidence type="ECO:0000256" key="1">
    <source>
        <dbReference type="ARBA" id="ARBA00022999"/>
    </source>
</evidence>
<organism evidence="5 6">
    <name type="scientific">Ciona intestinalis</name>
    <name type="common">Transparent sea squirt</name>
    <name type="synonym">Ascidia intestinalis</name>
    <dbReference type="NCBI Taxonomy" id="7719"/>
    <lineage>
        <taxon>Eukaryota</taxon>
        <taxon>Metazoa</taxon>
        <taxon>Chordata</taxon>
        <taxon>Tunicata</taxon>
        <taxon>Ascidiacea</taxon>
        <taxon>Phlebobranchia</taxon>
        <taxon>Cionidae</taxon>
        <taxon>Ciona</taxon>
    </lineage>
</organism>
<dbReference type="FunFam" id="3.30.505.10:FF:000168">
    <property type="match status" value="1"/>
</dbReference>
<reference evidence="5" key="3">
    <citation type="submission" date="2025-08" db="UniProtKB">
        <authorList>
            <consortium name="Ensembl"/>
        </authorList>
    </citation>
    <scope>IDENTIFICATION</scope>
</reference>
<dbReference type="AlphaFoldDB" id="H2XQM6"/>
<reference evidence="5" key="2">
    <citation type="journal article" date="2008" name="Genome Biol.">
        <title>Improved genome assembly and evidence-based global gene model set for the chordate Ciona intestinalis: new insight into intron and operon populations.</title>
        <authorList>
            <person name="Satou Y."/>
            <person name="Mineta K."/>
            <person name="Ogasawara M."/>
            <person name="Sasakura Y."/>
            <person name="Shoguchi E."/>
            <person name="Ueno K."/>
            <person name="Yamada L."/>
            <person name="Matsumoto J."/>
            <person name="Wasserscheid J."/>
            <person name="Dewar K."/>
            <person name="Wiley G.B."/>
            <person name="Macmil S.L."/>
            <person name="Roe B.A."/>
            <person name="Zeller R.W."/>
            <person name="Hastings K.E."/>
            <person name="Lemaire P."/>
            <person name="Lindquist E."/>
            <person name="Endo T."/>
            <person name="Hotta K."/>
            <person name="Inaba K."/>
        </authorList>
    </citation>
    <scope>NUCLEOTIDE SEQUENCE [LARGE SCALE GENOMIC DNA]</scope>
    <source>
        <strain evidence="5">wild type</strain>
    </source>
</reference>
<dbReference type="Gene3D" id="2.30.29.30">
    <property type="entry name" value="Pleckstrin-homology domain (PH domain)/Phosphotyrosine-binding domain (PTB)"/>
    <property type="match status" value="1"/>
</dbReference>
<dbReference type="OMA" id="GRENCFM"/>
<dbReference type="PRINTS" id="PR00401">
    <property type="entry name" value="SH2DOMAIN"/>
</dbReference>
<reference evidence="6" key="1">
    <citation type="journal article" date="2002" name="Science">
        <title>The draft genome of Ciona intestinalis: insights into chordate and vertebrate origins.</title>
        <authorList>
            <person name="Dehal P."/>
            <person name="Satou Y."/>
            <person name="Campbell R.K."/>
            <person name="Chapman J."/>
            <person name="Degnan B."/>
            <person name="De Tomaso A."/>
            <person name="Davidson B."/>
            <person name="Di Gregorio A."/>
            <person name="Gelpke M."/>
            <person name="Goodstein D.M."/>
            <person name="Harafuji N."/>
            <person name="Hastings K.E."/>
            <person name="Ho I."/>
            <person name="Hotta K."/>
            <person name="Huang W."/>
            <person name="Kawashima T."/>
            <person name="Lemaire P."/>
            <person name="Martinez D."/>
            <person name="Meinertzhagen I.A."/>
            <person name="Necula S."/>
            <person name="Nonaka M."/>
            <person name="Putnam N."/>
            <person name="Rash S."/>
            <person name="Saiga H."/>
            <person name="Satake M."/>
            <person name="Terry A."/>
            <person name="Yamada L."/>
            <person name="Wang H.G."/>
            <person name="Awazu S."/>
            <person name="Azumi K."/>
            <person name="Boore J."/>
            <person name="Branno M."/>
            <person name="Chin-Bow S."/>
            <person name="DeSantis R."/>
            <person name="Doyle S."/>
            <person name="Francino P."/>
            <person name="Keys D.N."/>
            <person name="Haga S."/>
            <person name="Hayashi H."/>
            <person name="Hino K."/>
            <person name="Imai K.S."/>
            <person name="Inaba K."/>
            <person name="Kano S."/>
            <person name="Kobayashi K."/>
            <person name="Kobayashi M."/>
            <person name="Lee B.I."/>
            <person name="Makabe K.W."/>
            <person name="Manohar C."/>
            <person name="Matassi G."/>
            <person name="Medina M."/>
            <person name="Mochizuki Y."/>
            <person name="Mount S."/>
            <person name="Morishita T."/>
            <person name="Miura S."/>
            <person name="Nakayama A."/>
            <person name="Nishizaka S."/>
            <person name="Nomoto H."/>
            <person name="Ohta F."/>
            <person name="Oishi K."/>
            <person name="Rigoutsos I."/>
            <person name="Sano M."/>
            <person name="Sasaki A."/>
            <person name="Sasakura Y."/>
            <person name="Shoguchi E."/>
            <person name="Shin-i T."/>
            <person name="Spagnuolo A."/>
            <person name="Stainier D."/>
            <person name="Suzuki M.M."/>
            <person name="Tassy O."/>
            <person name="Takatori N."/>
            <person name="Tokuoka M."/>
            <person name="Yagi K."/>
            <person name="Yoshizaki F."/>
            <person name="Wada S."/>
            <person name="Zhang C."/>
            <person name="Hyatt P.D."/>
            <person name="Larimer F."/>
            <person name="Detter C."/>
            <person name="Doggett N."/>
            <person name="Glavina T."/>
            <person name="Hawkins T."/>
            <person name="Richardson P."/>
            <person name="Lucas S."/>
            <person name="Kohara Y."/>
            <person name="Levine M."/>
            <person name="Satoh N."/>
            <person name="Rokhsar D.S."/>
        </authorList>
    </citation>
    <scope>NUCLEOTIDE SEQUENCE [LARGE SCALE GENOMIC DNA]</scope>
</reference>
<dbReference type="PANTHER" id="PTHR14336:SF15">
    <property type="entry name" value="DUAL ADAPTER FOR PHOSPHOTYROSINE AND 3-PHOSPHOTYROSINE AND 3-PHOSPHOINOSITIDE"/>
    <property type="match status" value="1"/>
</dbReference>
<evidence type="ECO:0000256" key="2">
    <source>
        <dbReference type="PROSITE-ProRule" id="PRU00191"/>
    </source>
</evidence>
<dbReference type="InterPro" id="IPR011993">
    <property type="entry name" value="PH-like_dom_sf"/>
</dbReference>
<proteinExistence type="predicted"/>
<dbReference type="PANTHER" id="PTHR14336">
    <property type="entry name" value="TANDEM PH DOMAIN CONTAINING PROTEIN"/>
    <property type="match status" value="1"/>
</dbReference>
<evidence type="ECO:0000259" key="3">
    <source>
        <dbReference type="PROSITE" id="PS50001"/>
    </source>
</evidence>
<protein>
    <recommendedName>
        <fullName evidence="7">PH domain-containing protein</fullName>
    </recommendedName>
</protein>
<keyword evidence="1 2" id="KW-0727">SH2 domain</keyword>
<dbReference type="SMART" id="SM00252">
    <property type="entry name" value="SH2"/>
    <property type="match status" value="1"/>
</dbReference>
<reference evidence="5" key="4">
    <citation type="submission" date="2025-09" db="UniProtKB">
        <authorList>
            <consortium name="Ensembl"/>
        </authorList>
    </citation>
    <scope>IDENTIFICATION</scope>
</reference>
<evidence type="ECO:0000313" key="6">
    <source>
        <dbReference type="Proteomes" id="UP000008144"/>
    </source>
</evidence>
<dbReference type="InParanoid" id="H2XQM6"/>
<dbReference type="Proteomes" id="UP000008144">
    <property type="component" value="Chromosome 8"/>
</dbReference>
<dbReference type="STRING" id="7719.ENSCINP00000031960"/>
<dbReference type="PROSITE" id="PS50003">
    <property type="entry name" value="PH_DOMAIN"/>
    <property type="match status" value="1"/>
</dbReference>
<dbReference type="GO" id="GO:0005886">
    <property type="term" value="C:plasma membrane"/>
    <property type="evidence" value="ECO:0000318"/>
    <property type="project" value="GO_Central"/>
</dbReference>
<dbReference type="InterPro" id="IPR051707">
    <property type="entry name" value="PI-Interact_SigTrans_Reg"/>
</dbReference>
<dbReference type="HOGENOM" id="CLU_099070_0_0_1"/>
<dbReference type="InterPro" id="IPR000980">
    <property type="entry name" value="SH2"/>
</dbReference>
<dbReference type="SUPFAM" id="SSF50729">
    <property type="entry name" value="PH domain-like"/>
    <property type="match status" value="1"/>
</dbReference>
<evidence type="ECO:0000259" key="4">
    <source>
        <dbReference type="PROSITE" id="PS50003"/>
    </source>
</evidence>